<dbReference type="Proteomes" id="UP000317171">
    <property type="component" value="Chromosome"/>
</dbReference>
<protein>
    <submittedName>
        <fullName evidence="1">Uncharacterized protein</fullName>
    </submittedName>
</protein>
<evidence type="ECO:0000313" key="1">
    <source>
        <dbReference type="EMBL" id="QDT40738.1"/>
    </source>
</evidence>
<dbReference type="EMBL" id="CP036269">
    <property type="protein sequence ID" value="QDT40738.1"/>
    <property type="molecule type" value="Genomic_DNA"/>
</dbReference>
<evidence type="ECO:0000313" key="2">
    <source>
        <dbReference type="Proteomes" id="UP000317171"/>
    </source>
</evidence>
<gene>
    <name evidence="1" type="ORF">Pan241w_07960</name>
</gene>
<accession>A0A517RA45</accession>
<dbReference type="KEGG" id="gaz:Pan241w_07960"/>
<dbReference type="RefSeq" id="WP_145211187.1">
    <property type="nucleotide sequence ID" value="NZ_CP036269.1"/>
</dbReference>
<dbReference type="AlphaFoldDB" id="A0A517RA45"/>
<dbReference type="OrthoDB" id="244729at2"/>
<keyword evidence="2" id="KW-1185">Reference proteome</keyword>
<reference evidence="1 2" key="1">
    <citation type="submission" date="2019-02" db="EMBL/GenBank/DDBJ databases">
        <title>Deep-cultivation of Planctomycetes and their phenomic and genomic characterization uncovers novel biology.</title>
        <authorList>
            <person name="Wiegand S."/>
            <person name="Jogler M."/>
            <person name="Boedeker C."/>
            <person name="Pinto D."/>
            <person name="Vollmers J."/>
            <person name="Rivas-Marin E."/>
            <person name="Kohn T."/>
            <person name="Peeters S.H."/>
            <person name="Heuer A."/>
            <person name="Rast P."/>
            <person name="Oberbeckmann S."/>
            <person name="Bunk B."/>
            <person name="Jeske O."/>
            <person name="Meyerdierks A."/>
            <person name="Storesund J.E."/>
            <person name="Kallscheuer N."/>
            <person name="Luecker S."/>
            <person name="Lage O.M."/>
            <person name="Pohl T."/>
            <person name="Merkel B.J."/>
            <person name="Hornburger P."/>
            <person name="Mueller R.-W."/>
            <person name="Bruemmer F."/>
            <person name="Labrenz M."/>
            <person name="Spormann A.M."/>
            <person name="Op den Camp H."/>
            <person name="Overmann J."/>
            <person name="Amann R."/>
            <person name="Jetten M.S.M."/>
            <person name="Mascher T."/>
            <person name="Medema M.H."/>
            <person name="Devos D.P."/>
            <person name="Kaster A.-K."/>
            <person name="Ovreas L."/>
            <person name="Rohde M."/>
            <person name="Galperin M.Y."/>
            <person name="Jogler C."/>
        </authorList>
    </citation>
    <scope>NUCLEOTIDE SEQUENCE [LARGE SCALE GENOMIC DNA]</scope>
    <source>
        <strain evidence="1 2">Pan241w</strain>
    </source>
</reference>
<sequence length="571" mass="64917">MKFHIHRRTLTLILIVFFVLNVPTVGQAGEEVLFQLARSLLNEKTGTGEKVPAFRRKQVLEALARLRLEKELEYWPAKNPVEAKNRLSICWENGLYWAGLSYAQESGLSLSQKLASLAGHGESPPERLITQLLAQETKPVQPLDQSMVSLMRFAARYNQALRSENREAELNNLVPVAIELAPQALQLLETSYPPDKFYILLYHPVKSEVAQCTLAMLTLVPVDQRPPELCTLSLQVELMFGLSCIRRGWTSAFNTGIDLLAKKDESMALMLWQSGFLTDPEMVRNSSLLLLPESHKAAPKLHHFVAGVNSCLNLLRTQTYQKSPEALSKLLQEPESELWRFCVLLSLETARLRADRKLLQLASRSLLEQSDRLYSFKREEDENMAEDLRCLYYSAFRAAKRVNDSKLQQKLLERILSIDPDIDGTYHNVLTIHHTDISDWSQLLSDAAIDPKWLKKYEEISLNTFEKYLFGQYEIGMLWATTAQSEINGKQILTMYRKCSDLNTLARGAGFAAGRGCALLSVGATWLNLCQSAPRYNSVECFIEYCEGYTEGKQSSRSDWDTRLLQVLNQK</sequence>
<name>A0A517RA45_9PLAN</name>
<organism evidence="1 2">
    <name type="scientific">Gimesia alba</name>
    <dbReference type="NCBI Taxonomy" id="2527973"/>
    <lineage>
        <taxon>Bacteria</taxon>
        <taxon>Pseudomonadati</taxon>
        <taxon>Planctomycetota</taxon>
        <taxon>Planctomycetia</taxon>
        <taxon>Planctomycetales</taxon>
        <taxon>Planctomycetaceae</taxon>
        <taxon>Gimesia</taxon>
    </lineage>
</organism>
<proteinExistence type="predicted"/>